<evidence type="ECO:0000313" key="3">
    <source>
        <dbReference type="Proteomes" id="UP000619260"/>
    </source>
</evidence>
<sequence length="183" mass="20255">MVSVLEQWRRVKAPFKLRSVEIRRASDPDWPALWPIWQSIVSAQETYMFDPFTAPEAARRMWLADPPAETWVATAGAAIVGTYQLKPNGKGPGAHVANAGFMVAPAARNQGVGRLLAEHCMRRAREAGYLSMQFNAVVSTNTGAIALWRSLGFEIVGTVPQAYRHRTAGLVDIHVMWKALTQL</sequence>
<organism evidence="2 3">
    <name type="scientific">Virgisporangium aliadipatigenens</name>
    <dbReference type="NCBI Taxonomy" id="741659"/>
    <lineage>
        <taxon>Bacteria</taxon>
        <taxon>Bacillati</taxon>
        <taxon>Actinomycetota</taxon>
        <taxon>Actinomycetes</taxon>
        <taxon>Micromonosporales</taxon>
        <taxon>Micromonosporaceae</taxon>
        <taxon>Virgisporangium</taxon>
    </lineage>
</organism>
<keyword evidence="3" id="KW-1185">Reference proteome</keyword>
<evidence type="ECO:0000259" key="1">
    <source>
        <dbReference type="PROSITE" id="PS51186"/>
    </source>
</evidence>
<dbReference type="PROSITE" id="PS51186">
    <property type="entry name" value="GNAT"/>
    <property type="match status" value="1"/>
</dbReference>
<dbReference type="InterPro" id="IPR000182">
    <property type="entry name" value="GNAT_dom"/>
</dbReference>
<dbReference type="CDD" id="cd04301">
    <property type="entry name" value="NAT_SF"/>
    <property type="match status" value="1"/>
</dbReference>
<feature type="domain" description="N-acetyltransferase" evidence="1">
    <location>
        <begin position="20"/>
        <end position="181"/>
    </location>
</feature>
<dbReference type="PANTHER" id="PTHR43138">
    <property type="entry name" value="ACETYLTRANSFERASE, GNAT FAMILY"/>
    <property type="match status" value="1"/>
</dbReference>
<evidence type="ECO:0000313" key="2">
    <source>
        <dbReference type="EMBL" id="GIJ50472.1"/>
    </source>
</evidence>
<dbReference type="Gene3D" id="3.40.630.30">
    <property type="match status" value="1"/>
</dbReference>
<dbReference type="Proteomes" id="UP000619260">
    <property type="component" value="Unassembled WGS sequence"/>
</dbReference>
<dbReference type="GO" id="GO:0016747">
    <property type="term" value="F:acyltransferase activity, transferring groups other than amino-acyl groups"/>
    <property type="evidence" value="ECO:0007669"/>
    <property type="project" value="InterPro"/>
</dbReference>
<reference evidence="2" key="1">
    <citation type="submission" date="2021-01" db="EMBL/GenBank/DDBJ databases">
        <title>Whole genome shotgun sequence of Virgisporangium aliadipatigenens NBRC 105644.</title>
        <authorList>
            <person name="Komaki H."/>
            <person name="Tamura T."/>
        </authorList>
    </citation>
    <scope>NUCLEOTIDE SEQUENCE</scope>
    <source>
        <strain evidence="2">NBRC 105644</strain>
    </source>
</reference>
<proteinExistence type="predicted"/>
<dbReference type="InterPro" id="IPR016181">
    <property type="entry name" value="Acyl_CoA_acyltransferase"/>
</dbReference>
<dbReference type="InterPro" id="IPR052742">
    <property type="entry name" value="Mito_N-acetyltransferase"/>
</dbReference>
<dbReference type="EMBL" id="BOPF01000036">
    <property type="protein sequence ID" value="GIJ50472.1"/>
    <property type="molecule type" value="Genomic_DNA"/>
</dbReference>
<comment type="caution">
    <text evidence="2">The sequence shown here is derived from an EMBL/GenBank/DDBJ whole genome shotgun (WGS) entry which is preliminary data.</text>
</comment>
<protein>
    <submittedName>
        <fullName evidence="2">N-acetyltransferase</fullName>
    </submittedName>
</protein>
<dbReference type="SUPFAM" id="SSF55729">
    <property type="entry name" value="Acyl-CoA N-acyltransferases (Nat)"/>
    <property type="match status" value="1"/>
</dbReference>
<name>A0A8J4DVT9_9ACTN</name>
<accession>A0A8J4DVT9</accession>
<gene>
    <name evidence="2" type="ORF">Val02_73580</name>
</gene>
<dbReference type="PANTHER" id="PTHR43138:SF1">
    <property type="entry name" value="N-ACETYLTRANSFERASE ACA1"/>
    <property type="match status" value="1"/>
</dbReference>
<dbReference type="Pfam" id="PF00583">
    <property type="entry name" value="Acetyltransf_1"/>
    <property type="match status" value="1"/>
</dbReference>
<dbReference type="AlphaFoldDB" id="A0A8J4DVT9"/>